<sequence length="342" mass="39031">MLPEVIASFIVGIFLFLYAIFGAIDFGASFWSMFYLRRHTDAGVIANRFLSPTWEVTNTFLVLLVVSFVSFYPKAAFTLGTVLLVPVSIVLILISLRSAFMVFAYSVQSYQQTLRIISGIAGFFIPILLISALPVTQGPFIAIRQGVETLLTAKWLTSISTYYYMLFGLTSELFLSSLFLADYAREAGKEETYRIYRRNARIVGPATLVSAILVLLVLEPESKWFLDNLKEQVEWFILSILFYLVGYSALWWPDAKNDSIGKPRVAVLLIVVQYIIASYAYAAAHMPYIVYPYMTITTGFTGEVTFRPLFWVYVVGLAILVPGFYLFWRLFLKDRRYLRQED</sequence>
<keyword evidence="3" id="KW-1003">Cell membrane</keyword>
<reference evidence="8 9" key="1">
    <citation type="submission" date="2019-12" db="EMBL/GenBank/DDBJ databases">
        <title>Whole-genome analyses of novel actinobacteria.</title>
        <authorList>
            <person name="Sahin N."/>
            <person name="Saygin H."/>
        </authorList>
    </citation>
    <scope>NUCLEOTIDE SEQUENCE [LARGE SCALE GENOMIC DNA]</scope>
    <source>
        <strain evidence="8 9">KC615</strain>
    </source>
</reference>
<evidence type="ECO:0000256" key="7">
    <source>
        <dbReference type="SAM" id="Phobius"/>
    </source>
</evidence>
<evidence type="ECO:0008006" key="10">
    <source>
        <dbReference type="Google" id="ProtNLM"/>
    </source>
</evidence>
<feature type="transmembrane region" description="Helical" evidence="7">
    <location>
        <begin position="79"/>
        <end position="104"/>
    </location>
</feature>
<feature type="transmembrane region" description="Helical" evidence="7">
    <location>
        <begin position="6"/>
        <end position="36"/>
    </location>
</feature>
<dbReference type="Pfam" id="PF02322">
    <property type="entry name" value="Cyt_bd_oxida_II"/>
    <property type="match status" value="1"/>
</dbReference>
<evidence type="ECO:0000256" key="6">
    <source>
        <dbReference type="ARBA" id="ARBA00023136"/>
    </source>
</evidence>
<dbReference type="GO" id="GO:0005886">
    <property type="term" value="C:plasma membrane"/>
    <property type="evidence" value="ECO:0007669"/>
    <property type="project" value="UniProtKB-SubCell"/>
</dbReference>
<dbReference type="Proteomes" id="UP000430692">
    <property type="component" value="Unassembled WGS sequence"/>
</dbReference>
<feature type="transmembrane region" description="Helical" evidence="7">
    <location>
        <begin position="233"/>
        <end position="253"/>
    </location>
</feature>
<name>A0A6I4VQJ8_9BACL</name>
<feature type="transmembrane region" description="Helical" evidence="7">
    <location>
        <begin position="310"/>
        <end position="332"/>
    </location>
</feature>
<feature type="transmembrane region" description="Helical" evidence="7">
    <location>
        <begin position="116"/>
        <end position="142"/>
    </location>
</feature>
<feature type="transmembrane region" description="Helical" evidence="7">
    <location>
        <begin position="56"/>
        <end position="73"/>
    </location>
</feature>
<evidence type="ECO:0000256" key="1">
    <source>
        <dbReference type="ARBA" id="ARBA00004651"/>
    </source>
</evidence>
<dbReference type="InterPro" id="IPR003317">
    <property type="entry name" value="Cyt-d_oxidase_su2"/>
</dbReference>
<keyword evidence="4 7" id="KW-0812">Transmembrane</keyword>
<keyword evidence="6 7" id="KW-0472">Membrane</keyword>
<protein>
    <recommendedName>
        <fullName evidence="10">Cytochrome bd-I ubiquinol oxidase subunit 2 apoprotein</fullName>
    </recommendedName>
</protein>
<keyword evidence="9" id="KW-1185">Reference proteome</keyword>
<organism evidence="8 9">
    <name type="scientific">Shimazuella alba</name>
    <dbReference type="NCBI Taxonomy" id="2690964"/>
    <lineage>
        <taxon>Bacteria</taxon>
        <taxon>Bacillati</taxon>
        <taxon>Bacillota</taxon>
        <taxon>Bacilli</taxon>
        <taxon>Bacillales</taxon>
        <taxon>Thermoactinomycetaceae</taxon>
        <taxon>Shimazuella</taxon>
    </lineage>
</organism>
<evidence type="ECO:0000256" key="3">
    <source>
        <dbReference type="ARBA" id="ARBA00022475"/>
    </source>
</evidence>
<dbReference type="AlphaFoldDB" id="A0A6I4VQJ8"/>
<evidence type="ECO:0000256" key="4">
    <source>
        <dbReference type="ARBA" id="ARBA00022692"/>
    </source>
</evidence>
<evidence type="ECO:0000256" key="2">
    <source>
        <dbReference type="ARBA" id="ARBA00007543"/>
    </source>
</evidence>
<feature type="transmembrane region" description="Helical" evidence="7">
    <location>
        <begin position="162"/>
        <end position="181"/>
    </location>
</feature>
<comment type="subcellular location">
    <subcellularLocation>
        <location evidence="1">Cell membrane</location>
        <topology evidence="1">Multi-pass membrane protein</topology>
    </subcellularLocation>
</comment>
<feature type="transmembrane region" description="Helical" evidence="7">
    <location>
        <begin position="265"/>
        <end position="290"/>
    </location>
</feature>
<comment type="similarity">
    <text evidence="2">Belongs to the cytochrome ubiquinol oxidase subunit 2 family.</text>
</comment>
<comment type="caution">
    <text evidence="8">The sequence shown here is derived from an EMBL/GenBank/DDBJ whole genome shotgun (WGS) entry which is preliminary data.</text>
</comment>
<dbReference type="RefSeq" id="WP_160801228.1">
    <property type="nucleotide sequence ID" value="NZ_WUUL01000005.1"/>
</dbReference>
<evidence type="ECO:0000313" key="8">
    <source>
        <dbReference type="EMBL" id="MXQ53869.1"/>
    </source>
</evidence>
<dbReference type="EMBL" id="WUUL01000005">
    <property type="protein sequence ID" value="MXQ53869.1"/>
    <property type="molecule type" value="Genomic_DNA"/>
</dbReference>
<accession>A0A6I4VQJ8</accession>
<evidence type="ECO:0000256" key="5">
    <source>
        <dbReference type="ARBA" id="ARBA00022989"/>
    </source>
</evidence>
<proteinExistence type="inferred from homology"/>
<feature type="transmembrane region" description="Helical" evidence="7">
    <location>
        <begin position="202"/>
        <end position="218"/>
    </location>
</feature>
<evidence type="ECO:0000313" key="9">
    <source>
        <dbReference type="Proteomes" id="UP000430692"/>
    </source>
</evidence>
<keyword evidence="5 7" id="KW-1133">Transmembrane helix</keyword>
<gene>
    <name evidence="8" type="ORF">GSM42_09090</name>
</gene>